<evidence type="ECO:0000313" key="1">
    <source>
        <dbReference type="EMBL" id="CAG8379342.1"/>
    </source>
</evidence>
<reference evidence="1" key="1">
    <citation type="submission" date="2021-07" db="EMBL/GenBank/DDBJ databases">
        <authorList>
            <person name="Branca A.L. A."/>
        </authorList>
    </citation>
    <scope>NUCLEOTIDE SEQUENCE</scope>
</reference>
<protein>
    <submittedName>
        <fullName evidence="1">Uncharacterized protein</fullName>
    </submittedName>
</protein>
<sequence>MSTQFDFEINALYALLTDRGEGTYKFHWRLYLHQSAQSGYIYHLINDGDSTGWRFDPQPNQNVMNSEGLLVALKIDVLSPGLHQPMLDRLAQIPIGYSTRFHENITCRVWLKEALFLLDEEGFINLTRSVKDFEFEASTLAMQKKSARSQA</sequence>
<evidence type="ECO:0000313" key="2">
    <source>
        <dbReference type="Proteomes" id="UP001152592"/>
    </source>
</evidence>
<organism evidence="1 2">
    <name type="scientific">Penicillium salamii</name>
    <dbReference type="NCBI Taxonomy" id="1612424"/>
    <lineage>
        <taxon>Eukaryota</taxon>
        <taxon>Fungi</taxon>
        <taxon>Dikarya</taxon>
        <taxon>Ascomycota</taxon>
        <taxon>Pezizomycotina</taxon>
        <taxon>Eurotiomycetes</taxon>
        <taxon>Eurotiomycetidae</taxon>
        <taxon>Eurotiales</taxon>
        <taxon>Aspergillaceae</taxon>
        <taxon>Penicillium</taxon>
    </lineage>
</organism>
<dbReference type="Proteomes" id="UP001152592">
    <property type="component" value="Unassembled WGS sequence"/>
</dbReference>
<name>A0A9W4JAQ8_9EURO</name>
<proteinExistence type="predicted"/>
<accession>A0A9W4JAQ8</accession>
<dbReference type="OrthoDB" id="15082at2759"/>
<comment type="caution">
    <text evidence="1">The sequence shown here is derived from an EMBL/GenBank/DDBJ whole genome shotgun (WGS) entry which is preliminary data.</text>
</comment>
<gene>
    <name evidence="1" type="ORF">PSALAMII_LOCUS5528</name>
</gene>
<dbReference type="AlphaFoldDB" id="A0A9W4JAQ8"/>
<dbReference type="EMBL" id="CAJVPD010000235">
    <property type="protein sequence ID" value="CAG8379342.1"/>
    <property type="molecule type" value="Genomic_DNA"/>
</dbReference>